<dbReference type="VEuPathDB" id="FungiDB:HZS61_011682"/>
<dbReference type="AlphaFoldDB" id="A0A420M8H6"/>
<dbReference type="VEuPathDB" id="FungiDB:FOXG_17298"/>
<protein>
    <recommendedName>
        <fullName evidence="2">GPI inositol-deacylase winged helix domain-containing protein</fullName>
    </recommendedName>
</protein>
<dbReference type="PANTHER" id="PTHR10039">
    <property type="entry name" value="AMELOGENIN"/>
    <property type="match status" value="1"/>
</dbReference>
<evidence type="ECO:0000313" key="3">
    <source>
        <dbReference type="EMBL" id="RKK58517.1"/>
    </source>
</evidence>
<organism evidence="3 4">
    <name type="scientific">Fusarium oxysporum</name>
    <name type="common">Fusarium vascular wilt</name>
    <dbReference type="NCBI Taxonomy" id="5507"/>
    <lineage>
        <taxon>Eukaryota</taxon>
        <taxon>Fungi</taxon>
        <taxon>Dikarya</taxon>
        <taxon>Ascomycota</taxon>
        <taxon>Pezizomycotina</taxon>
        <taxon>Sordariomycetes</taxon>
        <taxon>Hypocreomycetidae</taxon>
        <taxon>Hypocreales</taxon>
        <taxon>Nectriaceae</taxon>
        <taxon>Fusarium</taxon>
        <taxon>Fusarium oxysporum species complex</taxon>
    </lineage>
</organism>
<dbReference type="InterPro" id="IPR036770">
    <property type="entry name" value="Ankyrin_rpt-contain_sf"/>
</dbReference>
<dbReference type="PANTHER" id="PTHR10039:SF16">
    <property type="entry name" value="GPI INOSITOL-DEACYLASE"/>
    <property type="match status" value="1"/>
</dbReference>
<dbReference type="VEuPathDB" id="FungiDB:FOZG_18259"/>
<keyword evidence="1" id="KW-0040">ANK repeat</keyword>
<accession>A0A420M8H6</accession>
<dbReference type="Proteomes" id="UP000285084">
    <property type="component" value="Unassembled WGS sequence"/>
</dbReference>
<evidence type="ECO:0000259" key="2">
    <source>
        <dbReference type="Pfam" id="PF22939"/>
    </source>
</evidence>
<feature type="domain" description="GPI inositol-deacylase winged helix" evidence="2">
    <location>
        <begin position="134"/>
        <end position="223"/>
    </location>
</feature>
<evidence type="ECO:0000313" key="4">
    <source>
        <dbReference type="Proteomes" id="UP000285084"/>
    </source>
</evidence>
<dbReference type="Pfam" id="PF12796">
    <property type="entry name" value="Ank_2"/>
    <property type="match status" value="1"/>
</dbReference>
<dbReference type="SMART" id="SM00248">
    <property type="entry name" value="ANK"/>
    <property type="match status" value="4"/>
</dbReference>
<dbReference type="PROSITE" id="PS50088">
    <property type="entry name" value="ANK_REPEAT"/>
    <property type="match status" value="1"/>
</dbReference>
<dbReference type="PROSITE" id="PS50297">
    <property type="entry name" value="ANK_REP_REGION"/>
    <property type="match status" value="1"/>
</dbReference>
<feature type="repeat" description="ANK" evidence="1">
    <location>
        <begin position="382"/>
        <end position="414"/>
    </location>
</feature>
<gene>
    <name evidence="3" type="ORF">BFJ69_g17388</name>
</gene>
<dbReference type="EMBL" id="MRCX01000784">
    <property type="protein sequence ID" value="RKK58517.1"/>
    <property type="molecule type" value="Genomic_DNA"/>
</dbReference>
<dbReference type="InterPro" id="IPR002110">
    <property type="entry name" value="Ankyrin_rpt"/>
</dbReference>
<dbReference type="InterPro" id="IPR054471">
    <property type="entry name" value="GPIID_WHD"/>
</dbReference>
<comment type="caution">
    <text evidence="3">The sequence shown here is derived from an EMBL/GenBank/DDBJ whole genome shotgun (WGS) entry which is preliminary data.</text>
</comment>
<sequence length="450" mass="50131">MKNVISTPELGHLRLIATGRPEAEFQREIPHLIGKDNCLLLDKDAINTDIRSYVMARLEQSPEFAKWASFPSVLEQIRNEIGSKPDGMFRWAACQLDSLETCLDREGIEIALRSLPQDLNETYNRILQRIPPERKHKAIRLLQFLVCSERPLTLKEAVDVIAVRIDSRPGYFDPEDRIPRPSEITRFCPSLVSIVQGPHGSQDAVEELQLAHFSVKEYLLNYQIQGFLHAEASIVIAQTCLTYLTSLENCGVAMIKSQFPFAKYAAKIWMDHTGPAEVSKDVVAAAVSFLENDVLFRLWTRLYQLDWPLVEEPGITQASCLYFACLAGLTETVKVLLSNNRNVNTQGGHYGNAFQAASSKGHKEVVIRLLNERAAFNAQGGEYGTALQAVSFFGHKEIVRLLLDEGADVNAQGGEYGTALQAASAKGHKEIISLLLNAKHNLVLQSVLHP</sequence>
<name>A0A420M8H6_FUSOX</name>
<reference evidence="3 4" key="1">
    <citation type="journal article" date="2018" name="Sci. Rep.">
        <title>Characterisation of pathogen-specific regions and novel effector candidates in Fusarium oxysporum f. sp. cepae.</title>
        <authorList>
            <person name="Armitage A.D."/>
            <person name="Taylor A."/>
            <person name="Sobczyk M.K."/>
            <person name="Baxter L."/>
            <person name="Greenfield B.P."/>
            <person name="Bates H.J."/>
            <person name="Wilson F."/>
            <person name="Jackson A.C."/>
            <person name="Ott S."/>
            <person name="Harrison R.J."/>
            <person name="Clarkson J.P."/>
        </authorList>
    </citation>
    <scope>NUCLEOTIDE SEQUENCE [LARGE SCALE GENOMIC DNA]</scope>
    <source>
        <strain evidence="3 4">Fo_A13</strain>
    </source>
</reference>
<proteinExistence type="predicted"/>
<evidence type="ECO:0000256" key="1">
    <source>
        <dbReference type="PROSITE-ProRule" id="PRU00023"/>
    </source>
</evidence>
<dbReference type="Gene3D" id="1.25.40.20">
    <property type="entry name" value="Ankyrin repeat-containing domain"/>
    <property type="match status" value="1"/>
</dbReference>
<dbReference type="SUPFAM" id="SSF48403">
    <property type="entry name" value="Ankyrin repeat"/>
    <property type="match status" value="1"/>
</dbReference>
<dbReference type="Pfam" id="PF22939">
    <property type="entry name" value="WHD_GPIID"/>
    <property type="match status" value="1"/>
</dbReference>